<sequence>MQPNDVVPAVMRHPKYQELLRKRSRISMTFFIITLVLYSGFVLTLAFDPVLFGQPIAPGYTLSIGVLSGVLMCIIAVVLIAVYVSISNRVFDPLIEAIVKDVS</sequence>
<dbReference type="PANTHER" id="PTHR38598">
    <property type="entry name" value="INNER MEMBRANE PROTEIN YJCH"/>
    <property type="match status" value="1"/>
</dbReference>
<keyword evidence="4" id="KW-1185">Reference proteome</keyword>
<dbReference type="EMBL" id="LBNE01000006">
    <property type="protein sequence ID" value="KKO71575.1"/>
    <property type="molecule type" value="Genomic_DNA"/>
</dbReference>
<evidence type="ECO:0000256" key="1">
    <source>
        <dbReference type="SAM" id="Phobius"/>
    </source>
</evidence>
<dbReference type="Pfam" id="PF04341">
    <property type="entry name" value="DUF485"/>
    <property type="match status" value="1"/>
</dbReference>
<dbReference type="InterPro" id="IPR007436">
    <property type="entry name" value="DUF485"/>
</dbReference>
<dbReference type="PANTHER" id="PTHR38598:SF1">
    <property type="entry name" value="INNER MEMBRANE PROTEIN YJCH"/>
    <property type="match status" value="1"/>
</dbReference>
<name>A0A171KRQ8_9BURK</name>
<gene>
    <name evidence="2" type="ORF">AAV32_10275</name>
    <name evidence="3" type="ORF">EV679_2903</name>
</gene>
<evidence type="ECO:0000313" key="4">
    <source>
        <dbReference type="Proteomes" id="UP000078084"/>
    </source>
</evidence>
<dbReference type="GeneID" id="99725180"/>
<dbReference type="AlphaFoldDB" id="A0A171KRQ8"/>
<keyword evidence="1" id="KW-0472">Membrane</keyword>
<dbReference type="Proteomes" id="UP000078084">
    <property type="component" value="Unassembled WGS sequence"/>
</dbReference>
<dbReference type="PATRIC" id="fig|206506.3.peg.2197"/>
<proteinExistence type="predicted"/>
<accession>A0A171KRQ8</accession>
<reference evidence="3 5" key="2">
    <citation type="submission" date="2019-02" db="EMBL/GenBank/DDBJ databases">
        <title>Genomic Encyclopedia of Type Strains, Phase IV (KMG-IV): sequencing the most valuable type-strain genomes for metagenomic binning, comparative biology and taxonomic classification.</title>
        <authorList>
            <person name="Goeker M."/>
        </authorList>
    </citation>
    <scope>NUCLEOTIDE SEQUENCE [LARGE SCALE GENOMIC DNA]</scope>
    <source>
        <strain evidence="3 5">DSM 16618</strain>
    </source>
</reference>
<evidence type="ECO:0000313" key="3">
    <source>
        <dbReference type="EMBL" id="RZS66746.1"/>
    </source>
</evidence>
<dbReference type="InterPro" id="IPR052959">
    <property type="entry name" value="Inner_membrane_assoc"/>
</dbReference>
<organism evidence="2 4">
    <name type="scientific">Kerstersia gyiorum</name>
    <dbReference type="NCBI Taxonomy" id="206506"/>
    <lineage>
        <taxon>Bacteria</taxon>
        <taxon>Pseudomonadati</taxon>
        <taxon>Pseudomonadota</taxon>
        <taxon>Betaproteobacteria</taxon>
        <taxon>Burkholderiales</taxon>
        <taxon>Alcaligenaceae</taxon>
        <taxon>Kerstersia</taxon>
    </lineage>
</organism>
<feature type="transmembrane region" description="Helical" evidence="1">
    <location>
        <begin position="59"/>
        <end position="84"/>
    </location>
</feature>
<keyword evidence="1" id="KW-1133">Transmembrane helix</keyword>
<dbReference type="RefSeq" id="WP_068371255.1">
    <property type="nucleotide sequence ID" value="NZ_CBCSEB010000009.1"/>
</dbReference>
<dbReference type="EMBL" id="SGWZ01000005">
    <property type="protein sequence ID" value="RZS66746.1"/>
    <property type="molecule type" value="Genomic_DNA"/>
</dbReference>
<dbReference type="STRING" id="206506.AAV32_10275"/>
<dbReference type="GO" id="GO:0005886">
    <property type="term" value="C:plasma membrane"/>
    <property type="evidence" value="ECO:0007669"/>
    <property type="project" value="TreeGrafter"/>
</dbReference>
<keyword evidence="1" id="KW-0812">Transmembrane</keyword>
<comment type="caution">
    <text evidence="2">The sequence shown here is derived from an EMBL/GenBank/DDBJ whole genome shotgun (WGS) entry which is preliminary data.</text>
</comment>
<feature type="transmembrane region" description="Helical" evidence="1">
    <location>
        <begin position="26"/>
        <end position="47"/>
    </location>
</feature>
<evidence type="ECO:0000313" key="5">
    <source>
        <dbReference type="Proteomes" id="UP000292039"/>
    </source>
</evidence>
<protein>
    <submittedName>
        <fullName evidence="3">Uncharacterized membrane protein (DUF485 family)</fullName>
    </submittedName>
</protein>
<dbReference type="Proteomes" id="UP000292039">
    <property type="component" value="Unassembled WGS sequence"/>
</dbReference>
<reference evidence="2 4" key="1">
    <citation type="submission" date="2015-04" db="EMBL/GenBank/DDBJ databases">
        <title>Genome sequence of Kerstersia gyiorum CG1.</title>
        <authorList>
            <person name="Greninger A.L."/>
            <person name="Kozyreva V."/>
            <person name="Chaturvedi V."/>
        </authorList>
    </citation>
    <scope>NUCLEOTIDE SEQUENCE [LARGE SCALE GENOMIC DNA]</scope>
    <source>
        <strain evidence="2 4">CG1</strain>
    </source>
</reference>
<dbReference type="OrthoDB" id="5297034at2"/>
<evidence type="ECO:0000313" key="2">
    <source>
        <dbReference type="EMBL" id="KKO71575.1"/>
    </source>
</evidence>